<feature type="compositionally biased region" description="Low complexity" evidence="1">
    <location>
        <begin position="390"/>
        <end position="428"/>
    </location>
</feature>
<protein>
    <submittedName>
        <fullName evidence="2">Uncharacterized protein</fullName>
    </submittedName>
</protein>
<proteinExistence type="predicted"/>
<accession>A0A1X6NJ02</accession>
<name>A0A1X6NJ02_PORUM</name>
<keyword evidence="3" id="KW-1185">Reference proteome</keyword>
<feature type="region of interest" description="Disordered" evidence="1">
    <location>
        <begin position="254"/>
        <end position="310"/>
    </location>
</feature>
<feature type="region of interest" description="Disordered" evidence="1">
    <location>
        <begin position="1"/>
        <end position="233"/>
    </location>
</feature>
<feature type="compositionally biased region" description="Pro residues" evidence="1">
    <location>
        <begin position="292"/>
        <end position="301"/>
    </location>
</feature>
<reference evidence="2 3" key="1">
    <citation type="submission" date="2017-03" db="EMBL/GenBank/DDBJ databases">
        <title>WGS assembly of Porphyra umbilicalis.</title>
        <authorList>
            <person name="Brawley S.H."/>
            <person name="Blouin N.A."/>
            <person name="Ficko-Blean E."/>
            <person name="Wheeler G.L."/>
            <person name="Lohr M."/>
            <person name="Goodson H.V."/>
            <person name="Jenkins J.W."/>
            <person name="Blaby-Haas C.E."/>
            <person name="Helliwell K.E."/>
            <person name="Chan C."/>
            <person name="Marriage T."/>
            <person name="Bhattacharya D."/>
            <person name="Klein A.S."/>
            <person name="Badis Y."/>
            <person name="Brodie J."/>
            <person name="Cao Y."/>
            <person name="Collen J."/>
            <person name="Dittami S.M."/>
            <person name="Gachon C.M."/>
            <person name="Green B.R."/>
            <person name="Karpowicz S."/>
            <person name="Kim J.W."/>
            <person name="Kudahl U."/>
            <person name="Lin S."/>
            <person name="Michel G."/>
            <person name="Mittag M."/>
            <person name="Olson B.J."/>
            <person name="Pangilinan J."/>
            <person name="Peng Y."/>
            <person name="Qiu H."/>
            <person name="Shu S."/>
            <person name="Singer J.T."/>
            <person name="Smith A.G."/>
            <person name="Sprecher B.N."/>
            <person name="Wagner V."/>
            <person name="Wang W."/>
            <person name="Wang Z.-Y."/>
            <person name="Yan J."/>
            <person name="Yarish C."/>
            <person name="Zoeuner-Riek S."/>
            <person name="Zhuang Y."/>
            <person name="Zou Y."/>
            <person name="Lindquist E.A."/>
            <person name="Grimwood J."/>
            <person name="Barry K."/>
            <person name="Rokhsar D.S."/>
            <person name="Schmutz J."/>
            <person name="Stiller J.W."/>
            <person name="Grossman A.R."/>
            <person name="Prochnik S.E."/>
        </authorList>
    </citation>
    <scope>NUCLEOTIDE SEQUENCE [LARGE SCALE GENOMIC DNA]</scope>
    <source>
        <strain evidence="2">4086291</strain>
    </source>
</reference>
<evidence type="ECO:0000313" key="2">
    <source>
        <dbReference type="EMBL" id="OSX68601.1"/>
    </source>
</evidence>
<sequence>ARAAGPTRGTTIATTSSVGAPGAGASSNPQSATTWTPRGADAANRRTPNRDDADPTRRPAPAHETAARRKASRAPVPPRKSKSSGDAATGAPAVGAHTSRRRAAVLAVPPPAPDTAAPPPDGPSRPSTPPATPAMPTPMAPAESPPSTSMRAPAADAGTPSSRRSHDRNAGRGWRATADRSPPALTRATPSAAYQAVADEGSPSGAADATPVSKSRPSWRPSSTKFLRPAVDRLPVRVKSVLSAPVPEYWRLTASALSPHIRGGSARRRRPPVDDAPSPGRSTSVPTLLLRPLPPPPPPPAAATTSASCASRATRAMRLCTTLVRSRQSTQLTRKAPDWTAPPPAPAVDGRTYTPPAPMSARKPLRSLRRPRSYSFPPHSAWKSKATSRGATGASKPPAAPGGAAATSAKWRSSASASTASAPRLSTSDTVVMGPPYESVACRRWRVKAACAAASGASISGDGRAMPLFCRQNTGIEPRMSTKEV</sequence>
<dbReference type="AlphaFoldDB" id="A0A1X6NJ02"/>
<feature type="non-terminal residue" evidence="2">
    <location>
        <position position="1"/>
    </location>
</feature>
<feature type="compositionally biased region" description="Low complexity" evidence="1">
    <location>
        <begin position="13"/>
        <end position="32"/>
    </location>
</feature>
<evidence type="ECO:0000313" key="3">
    <source>
        <dbReference type="Proteomes" id="UP000218209"/>
    </source>
</evidence>
<organism evidence="2 3">
    <name type="scientific">Porphyra umbilicalis</name>
    <name type="common">Purple laver</name>
    <name type="synonym">Red alga</name>
    <dbReference type="NCBI Taxonomy" id="2786"/>
    <lineage>
        <taxon>Eukaryota</taxon>
        <taxon>Rhodophyta</taxon>
        <taxon>Bangiophyceae</taxon>
        <taxon>Bangiales</taxon>
        <taxon>Bangiaceae</taxon>
        <taxon>Porphyra</taxon>
    </lineage>
</organism>
<feature type="compositionally biased region" description="Basic and acidic residues" evidence="1">
    <location>
        <begin position="48"/>
        <end position="57"/>
    </location>
</feature>
<feature type="region of interest" description="Disordered" evidence="1">
    <location>
        <begin position="325"/>
        <end position="429"/>
    </location>
</feature>
<dbReference type="EMBL" id="KV920306">
    <property type="protein sequence ID" value="OSX68601.1"/>
    <property type="molecule type" value="Genomic_DNA"/>
</dbReference>
<evidence type="ECO:0000256" key="1">
    <source>
        <dbReference type="SAM" id="MobiDB-lite"/>
    </source>
</evidence>
<feature type="compositionally biased region" description="Low complexity" evidence="1">
    <location>
        <begin position="140"/>
        <end position="150"/>
    </location>
</feature>
<feature type="compositionally biased region" description="Polar residues" evidence="1">
    <location>
        <begin position="212"/>
        <end position="225"/>
    </location>
</feature>
<feature type="compositionally biased region" description="Pro residues" evidence="1">
    <location>
        <begin position="108"/>
        <end position="139"/>
    </location>
</feature>
<feature type="compositionally biased region" description="Basic residues" evidence="1">
    <location>
        <begin position="363"/>
        <end position="372"/>
    </location>
</feature>
<dbReference type="Proteomes" id="UP000218209">
    <property type="component" value="Unassembled WGS sequence"/>
</dbReference>
<gene>
    <name evidence="2" type="ORF">BU14_2516s0001</name>
</gene>